<keyword evidence="5" id="KW-0597">Phosphoprotein</keyword>
<dbReference type="PROSITE" id="PS50109">
    <property type="entry name" value="HIS_KIN"/>
    <property type="match status" value="1"/>
</dbReference>
<dbReference type="FunFam" id="3.30.565.10:FF:000006">
    <property type="entry name" value="Sensor histidine kinase WalK"/>
    <property type="match status" value="1"/>
</dbReference>
<keyword evidence="6" id="KW-0808">Transferase</keyword>
<dbReference type="InterPro" id="IPR005467">
    <property type="entry name" value="His_kinase_dom"/>
</dbReference>
<dbReference type="FunFam" id="1.10.287.130:FF:000008">
    <property type="entry name" value="Two-component sensor histidine kinase"/>
    <property type="match status" value="1"/>
</dbReference>
<evidence type="ECO:0000259" key="12">
    <source>
        <dbReference type="PROSITE" id="PS50109"/>
    </source>
</evidence>
<dbReference type="Pfam" id="PF00512">
    <property type="entry name" value="HisKA"/>
    <property type="match status" value="1"/>
</dbReference>
<dbReference type="SMART" id="SM00387">
    <property type="entry name" value="HATPase_c"/>
    <property type="match status" value="1"/>
</dbReference>
<evidence type="ECO:0000256" key="8">
    <source>
        <dbReference type="ARBA" id="ARBA00022777"/>
    </source>
</evidence>
<dbReference type="PRINTS" id="PR00344">
    <property type="entry name" value="BCTRLSENSOR"/>
</dbReference>
<keyword evidence="14" id="KW-1185">Reference proteome</keyword>
<dbReference type="PANTHER" id="PTHR45453">
    <property type="entry name" value="PHOSPHATE REGULON SENSOR PROTEIN PHOR"/>
    <property type="match status" value="1"/>
</dbReference>
<dbReference type="EMBL" id="QCYH01000014">
    <property type="protein sequence ID" value="PVA08929.1"/>
    <property type="molecule type" value="Genomic_DNA"/>
</dbReference>
<feature type="domain" description="Histidine kinase" evidence="12">
    <location>
        <begin position="126"/>
        <end position="351"/>
    </location>
</feature>
<keyword evidence="8 13" id="KW-0418">Kinase</keyword>
<dbReference type="Gene3D" id="3.30.565.10">
    <property type="entry name" value="Histidine kinase-like ATPase, C-terminal domain"/>
    <property type="match status" value="1"/>
</dbReference>
<dbReference type="InterPro" id="IPR050351">
    <property type="entry name" value="BphY/WalK/GraS-like"/>
</dbReference>
<name>A0A2T7G3D1_9RHOB</name>
<accession>A0A2T7G3D1</accession>
<dbReference type="SUPFAM" id="SSF47384">
    <property type="entry name" value="Homodimeric domain of signal transducing histidine kinase"/>
    <property type="match status" value="1"/>
</dbReference>
<comment type="subcellular location">
    <subcellularLocation>
        <location evidence="2">Cell membrane</location>
    </subcellularLocation>
</comment>
<comment type="catalytic activity">
    <reaction evidence="1">
        <text>ATP + protein L-histidine = ADP + protein N-phospho-L-histidine.</text>
        <dbReference type="EC" id="2.7.13.3"/>
    </reaction>
</comment>
<evidence type="ECO:0000256" key="3">
    <source>
        <dbReference type="ARBA" id="ARBA00012438"/>
    </source>
</evidence>
<dbReference type="InterPro" id="IPR036890">
    <property type="entry name" value="HATPase_C_sf"/>
</dbReference>
<dbReference type="Gene3D" id="1.10.287.130">
    <property type="match status" value="1"/>
</dbReference>
<dbReference type="PANTHER" id="PTHR45453:SF1">
    <property type="entry name" value="PHOSPHATE REGULON SENSOR PROTEIN PHOR"/>
    <property type="match status" value="1"/>
</dbReference>
<dbReference type="AlphaFoldDB" id="A0A2T7G3D1"/>
<dbReference type="GO" id="GO:0016036">
    <property type="term" value="P:cellular response to phosphate starvation"/>
    <property type="evidence" value="ECO:0007669"/>
    <property type="project" value="TreeGrafter"/>
</dbReference>
<keyword evidence="4" id="KW-1003">Cell membrane</keyword>
<dbReference type="SMART" id="SM00388">
    <property type="entry name" value="HisKA"/>
    <property type="match status" value="1"/>
</dbReference>
<gene>
    <name evidence="13" type="ORF">DC366_16670</name>
</gene>
<dbReference type="CDD" id="cd00082">
    <property type="entry name" value="HisKA"/>
    <property type="match status" value="1"/>
</dbReference>
<dbReference type="SUPFAM" id="SSF55874">
    <property type="entry name" value="ATPase domain of HSP90 chaperone/DNA topoisomerase II/histidine kinase"/>
    <property type="match status" value="1"/>
</dbReference>
<evidence type="ECO:0000256" key="6">
    <source>
        <dbReference type="ARBA" id="ARBA00022679"/>
    </source>
</evidence>
<dbReference type="OrthoDB" id="9813151at2"/>
<organism evidence="13 14">
    <name type="scientific">Pelagivirga sediminicola</name>
    <dbReference type="NCBI Taxonomy" id="2170575"/>
    <lineage>
        <taxon>Bacteria</taxon>
        <taxon>Pseudomonadati</taxon>
        <taxon>Pseudomonadota</taxon>
        <taxon>Alphaproteobacteria</taxon>
        <taxon>Rhodobacterales</taxon>
        <taxon>Paracoccaceae</taxon>
        <taxon>Pelagivirga</taxon>
    </lineage>
</organism>
<evidence type="ECO:0000313" key="13">
    <source>
        <dbReference type="EMBL" id="PVA08929.1"/>
    </source>
</evidence>
<keyword evidence="9" id="KW-0067">ATP-binding</keyword>
<dbReference type="InterPro" id="IPR004358">
    <property type="entry name" value="Sig_transdc_His_kin-like_C"/>
</dbReference>
<evidence type="ECO:0000256" key="9">
    <source>
        <dbReference type="ARBA" id="ARBA00022840"/>
    </source>
</evidence>
<keyword evidence="11" id="KW-0472">Membrane</keyword>
<dbReference type="InterPro" id="IPR036097">
    <property type="entry name" value="HisK_dim/P_sf"/>
</dbReference>
<evidence type="ECO:0000256" key="5">
    <source>
        <dbReference type="ARBA" id="ARBA00022553"/>
    </source>
</evidence>
<dbReference type="GO" id="GO:0004721">
    <property type="term" value="F:phosphoprotein phosphatase activity"/>
    <property type="evidence" value="ECO:0007669"/>
    <property type="project" value="TreeGrafter"/>
</dbReference>
<dbReference type="GO" id="GO:0005524">
    <property type="term" value="F:ATP binding"/>
    <property type="evidence" value="ECO:0007669"/>
    <property type="project" value="UniProtKB-KW"/>
</dbReference>
<dbReference type="GO" id="GO:0000155">
    <property type="term" value="F:phosphorelay sensor kinase activity"/>
    <property type="evidence" value="ECO:0007669"/>
    <property type="project" value="InterPro"/>
</dbReference>
<proteinExistence type="predicted"/>
<reference evidence="13 14" key="1">
    <citation type="submission" date="2018-04" db="EMBL/GenBank/DDBJ databases">
        <title>Pelagivirga bohaiensis gen. nov., sp. nov., a bacterium isolated from the Bohai Sea.</title>
        <authorList>
            <person name="Ji X."/>
        </authorList>
    </citation>
    <scope>NUCLEOTIDE SEQUENCE [LARGE SCALE GENOMIC DNA]</scope>
    <source>
        <strain evidence="13 14">BH-SD19</strain>
    </source>
</reference>
<evidence type="ECO:0000256" key="11">
    <source>
        <dbReference type="ARBA" id="ARBA00023136"/>
    </source>
</evidence>
<evidence type="ECO:0000256" key="4">
    <source>
        <dbReference type="ARBA" id="ARBA00022475"/>
    </source>
</evidence>
<dbReference type="Pfam" id="PF02518">
    <property type="entry name" value="HATPase_c"/>
    <property type="match status" value="1"/>
</dbReference>
<dbReference type="EC" id="2.7.13.3" evidence="3"/>
<comment type="caution">
    <text evidence="13">The sequence shown here is derived from an EMBL/GenBank/DDBJ whole genome shotgun (WGS) entry which is preliminary data.</text>
</comment>
<keyword evidence="7" id="KW-0547">Nucleotide-binding</keyword>
<evidence type="ECO:0000256" key="10">
    <source>
        <dbReference type="ARBA" id="ARBA00023012"/>
    </source>
</evidence>
<evidence type="ECO:0000313" key="14">
    <source>
        <dbReference type="Proteomes" id="UP000244446"/>
    </source>
</evidence>
<dbReference type="InterPro" id="IPR003594">
    <property type="entry name" value="HATPase_dom"/>
</dbReference>
<sequence length="351" mass="38656">MPNNDLDAAPSVQDLITAFPLPTLVIGRDEKIERLNAAAGTLLGENLVGRHFTTALRHPALVDAVERCLRDHTPREVSYQVVGGANDAFYDVHLQPVAASALLLLSFQNATDLAHAEKMRRDFVANVSHELRTPLTALMGFIETLRSSARDDAKARDRFLGIMSDEAERMNRLVGKLLSLSRVEADQHVRPTTELDLRVVLRRAQENLAQLARDGRVDVRLDSGQAPLQVIGDADQLLQVFTNLLENAIKYGGNDRTVDIITRKSAHDPVLRGPAMEIVIADQGPGIDPIHLPRLTERFYRVDGHRSRELGGTGLGLAIVKHILNRHRGRLKIASQPGKGAQFIVVLPLDA</sequence>
<dbReference type="RefSeq" id="WP_108693352.1">
    <property type="nucleotide sequence ID" value="NZ_QCYH01000014.1"/>
</dbReference>
<evidence type="ECO:0000256" key="1">
    <source>
        <dbReference type="ARBA" id="ARBA00000085"/>
    </source>
</evidence>
<keyword evidence="10" id="KW-0902">Two-component regulatory system</keyword>
<dbReference type="GO" id="GO:0005886">
    <property type="term" value="C:plasma membrane"/>
    <property type="evidence" value="ECO:0007669"/>
    <property type="project" value="UniProtKB-SubCell"/>
</dbReference>
<evidence type="ECO:0000256" key="2">
    <source>
        <dbReference type="ARBA" id="ARBA00004236"/>
    </source>
</evidence>
<evidence type="ECO:0000256" key="7">
    <source>
        <dbReference type="ARBA" id="ARBA00022741"/>
    </source>
</evidence>
<protein>
    <recommendedName>
        <fullName evidence="3">histidine kinase</fullName>
        <ecNumber evidence="3">2.7.13.3</ecNumber>
    </recommendedName>
</protein>
<dbReference type="InterPro" id="IPR003661">
    <property type="entry name" value="HisK_dim/P_dom"/>
</dbReference>
<dbReference type="Proteomes" id="UP000244446">
    <property type="component" value="Unassembled WGS sequence"/>
</dbReference>